<keyword evidence="4" id="KW-1185">Reference proteome</keyword>
<evidence type="ECO:0000256" key="2">
    <source>
        <dbReference type="SAM" id="MobiDB-lite"/>
    </source>
</evidence>
<dbReference type="GO" id="GO:0005768">
    <property type="term" value="C:endosome"/>
    <property type="evidence" value="ECO:0007669"/>
    <property type="project" value="TreeGrafter"/>
</dbReference>
<sequence length="620" mass="72044">MSSVPSLDRPRRDPVTEYEKVDSGDNDFYIGPGLRRVRHIHSLSIYNIRLQGSGRQHHKNSSQYSFHLDSTETRPSTSYLDLENAQLGSIKDSLSPATTRDDTYKEQLQKHRKGQLQQPDNQFLLGLDDQIQEQLNIQDLKRDTFFDSFYSLNNFMKVDDPFYISRVFKNQLTIKEDLDFDSFNAKSSSLNLFVKRGSSWSLLCQYHIKLSLLVNVGDNLELVEKHFKNRANFLLIQLSDGCYYILPDSGIPFHLIHQLQVEHKKNVLDRIENLYHSKQRTCSYNQIMKMNNLSVCIRDLMWIKRDLGSRINEALRQHENSYAGVEEKIELISSQLLSLKELLKDQEFHNSQLRRKIKSIHINGDAKKNTIELLSSRRYLLISPDFDSVKEQLIGYMDGLGQTNTSLNLEKSRVAKGLLAIFPIISSSAKTKSSKYDFELFGYRFPTTSSTTQWVKILNRLSRTQMARLNALLGYLVLIIIKLSDYLCVPLRYPVKFLSSNSYIHDPISRTKNKNRLYPLFITQNSTLILRFSYGLMLFTKDLDQLFEYENLYKVEEFNLLVNLKILLTCLTSYDCRSDTIQDFVTEGFTTRESINETLLSEDRTNHIRKHLLGQSSDCD</sequence>
<evidence type="ECO:0000313" key="4">
    <source>
        <dbReference type="Proteomes" id="UP000662931"/>
    </source>
</evidence>
<dbReference type="AlphaFoldDB" id="A0A875RWI0"/>
<dbReference type="RefSeq" id="XP_038776791.1">
    <property type="nucleotide sequence ID" value="XM_038920863.1"/>
</dbReference>
<dbReference type="KEGG" id="bnn:FOA43_000533"/>
<protein>
    <submittedName>
        <fullName evidence="3">Uncharacterized protein</fullName>
    </submittedName>
</protein>
<accession>A0A875RWI0</accession>
<dbReference type="GO" id="GO:0000323">
    <property type="term" value="C:lytic vacuole"/>
    <property type="evidence" value="ECO:0007669"/>
    <property type="project" value="TreeGrafter"/>
</dbReference>
<reference evidence="3" key="1">
    <citation type="submission" date="2020-10" db="EMBL/GenBank/DDBJ databases">
        <authorList>
            <person name="Roach M.J.R."/>
        </authorList>
    </citation>
    <scope>NUCLEOTIDE SEQUENCE</scope>
    <source>
        <strain evidence="3">CBS 1945</strain>
    </source>
</reference>
<dbReference type="EMBL" id="CP064812">
    <property type="protein sequence ID" value="QPG73226.1"/>
    <property type="molecule type" value="Genomic_DNA"/>
</dbReference>
<dbReference type="PANTHER" id="PTHR15157:SF5">
    <property type="entry name" value="UV RADIATION RESISTANCE-ASSOCIATED GENE PROTEIN"/>
    <property type="match status" value="1"/>
</dbReference>
<feature type="region of interest" description="Disordered" evidence="2">
    <location>
        <begin position="1"/>
        <end position="24"/>
    </location>
</feature>
<name>A0A875RWI0_EENNA</name>
<evidence type="ECO:0000313" key="3">
    <source>
        <dbReference type="EMBL" id="QPG73226.1"/>
    </source>
</evidence>
<gene>
    <name evidence="3" type="ORF">FOA43_000533</name>
</gene>
<organism evidence="3 4">
    <name type="scientific">Eeniella nana</name>
    <name type="common">Yeast</name>
    <name type="synonym">Brettanomyces nanus</name>
    <dbReference type="NCBI Taxonomy" id="13502"/>
    <lineage>
        <taxon>Eukaryota</taxon>
        <taxon>Fungi</taxon>
        <taxon>Dikarya</taxon>
        <taxon>Ascomycota</taxon>
        <taxon>Saccharomycotina</taxon>
        <taxon>Pichiomycetes</taxon>
        <taxon>Pichiales</taxon>
        <taxon>Pichiaceae</taxon>
        <taxon>Brettanomyces</taxon>
    </lineage>
</organism>
<dbReference type="GO" id="GO:0000149">
    <property type="term" value="F:SNARE binding"/>
    <property type="evidence" value="ECO:0007669"/>
    <property type="project" value="TreeGrafter"/>
</dbReference>
<feature type="compositionally biased region" description="Basic and acidic residues" evidence="2">
    <location>
        <begin position="8"/>
        <end position="23"/>
    </location>
</feature>
<evidence type="ECO:0000256" key="1">
    <source>
        <dbReference type="ARBA" id="ARBA00023054"/>
    </source>
</evidence>
<dbReference type="Proteomes" id="UP000662931">
    <property type="component" value="Chromosome 1"/>
</dbReference>
<dbReference type="PANTHER" id="PTHR15157">
    <property type="entry name" value="UV RADIATION RESISTANCE-ASSOCIATED GENE PROTEIN"/>
    <property type="match status" value="1"/>
</dbReference>
<keyword evidence="1" id="KW-0175">Coiled coil</keyword>
<dbReference type="GeneID" id="62193934"/>
<proteinExistence type="predicted"/>
<dbReference type="GO" id="GO:0035493">
    <property type="term" value="P:SNARE complex assembly"/>
    <property type="evidence" value="ECO:0007669"/>
    <property type="project" value="TreeGrafter"/>
</dbReference>
<dbReference type="OrthoDB" id="72772at2759"/>